<dbReference type="OrthoDB" id="10257049at2759"/>
<dbReference type="EMBL" id="MU151137">
    <property type="protein sequence ID" value="KAF9449238.1"/>
    <property type="molecule type" value="Genomic_DNA"/>
</dbReference>
<dbReference type="AlphaFoldDB" id="A0A9P5XD86"/>
<name>A0A9P5XD86_9AGAR</name>
<dbReference type="PANTHER" id="PTHR45348:SF7">
    <property type="entry name" value="ZINC BINDING OXIDOREDUCTASE, PUTATIVE-RELATED"/>
    <property type="match status" value="1"/>
</dbReference>
<evidence type="ECO:0000313" key="3">
    <source>
        <dbReference type="Proteomes" id="UP000807342"/>
    </source>
</evidence>
<dbReference type="SUPFAM" id="SSF51735">
    <property type="entry name" value="NAD(P)-binding Rossmann-fold domains"/>
    <property type="match status" value="1"/>
</dbReference>
<accession>A0A9P5XD86</accession>
<feature type="domain" description="Enoyl reductase (ER)" evidence="1">
    <location>
        <begin position="7"/>
        <end position="331"/>
    </location>
</feature>
<sequence>MKALTTAKPDTTVVADVPLPEPQAGEIRIRVHSVALNPVDALYVAHPLDKGFGRIIGSDFAGTVEKLGEGVVGWSIGDRAAGLLQGACSVNLRPGAFAEYAILEADLAIHVPANVSFDEAATLPLCSLTAVQMLFIRLGLPIPFPTTTDFPTNYPTKPTHVPTILVYSASTSVGLYILPILQYMSASHSDFKLNIIAIGSAQNHAKFASLGAHHSFDYRDPDWEKKVLEVTDGGAGIDYAVDCLSEGESVAQISRLFRPAADDGIKKTIAVVQLGRAWGAEDVRKDVETRYGTVWTCLGHDIVYNSLVLPSPASHRQLAVDFFRFLSSGSRDDPSKFSVTPNPVRLMPGGLDDIPRDGFTLLGSGLVVNRVKSEKTKQHMRPISAEKLVYRIYG</sequence>
<dbReference type="Proteomes" id="UP000807342">
    <property type="component" value="Unassembled WGS sequence"/>
</dbReference>
<protein>
    <submittedName>
        <fullName evidence="2">GroES-like protein</fullName>
    </submittedName>
</protein>
<reference evidence="2" key="1">
    <citation type="submission" date="2020-11" db="EMBL/GenBank/DDBJ databases">
        <authorList>
            <consortium name="DOE Joint Genome Institute"/>
            <person name="Ahrendt S."/>
            <person name="Riley R."/>
            <person name="Andreopoulos W."/>
            <person name="Labutti K."/>
            <person name="Pangilinan J."/>
            <person name="Ruiz-Duenas F.J."/>
            <person name="Barrasa J.M."/>
            <person name="Sanchez-Garcia M."/>
            <person name="Camarero S."/>
            <person name="Miyauchi S."/>
            <person name="Serrano A."/>
            <person name="Linde D."/>
            <person name="Babiker R."/>
            <person name="Drula E."/>
            <person name="Ayuso-Fernandez I."/>
            <person name="Pacheco R."/>
            <person name="Padilla G."/>
            <person name="Ferreira P."/>
            <person name="Barriuso J."/>
            <person name="Kellner H."/>
            <person name="Castanera R."/>
            <person name="Alfaro M."/>
            <person name="Ramirez L."/>
            <person name="Pisabarro A.G."/>
            <person name="Kuo A."/>
            <person name="Tritt A."/>
            <person name="Lipzen A."/>
            <person name="He G."/>
            <person name="Yan M."/>
            <person name="Ng V."/>
            <person name="Cullen D."/>
            <person name="Martin F."/>
            <person name="Rosso M.-N."/>
            <person name="Henrissat B."/>
            <person name="Hibbett D."/>
            <person name="Martinez A.T."/>
            <person name="Grigoriev I.V."/>
        </authorList>
    </citation>
    <scope>NUCLEOTIDE SEQUENCE</scope>
    <source>
        <strain evidence="2">MF-IS2</strain>
    </source>
</reference>
<dbReference type="InterPro" id="IPR011032">
    <property type="entry name" value="GroES-like_sf"/>
</dbReference>
<gene>
    <name evidence="2" type="ORF">P691DRAFT_728330</name>
</gene>
<dbReference type="Pfam" id="PF08240">
    <property type="entry name" value="ADH_N"/>
    <property type="match status" value="1"/>
</dbReference>
<dbReference type="InterPro" id="IPR036291">
    <property type="entry name" value="NAD(P)-bd_dom_sf"/>
</dbReference>
<keyword evidence="3" id="KW-1185">Reference proteome</keyword>
<dbReference type="InterPro" id="IPR013154">
    <property type="entry name" value="ADH-like_N"/>
</dbReference>
<dbReference type="InterPro" id="IPR047122">
    <property type="entry name" value="Trans-enoyl_RdTase-like"/>
</dbReference>
<organism evidence="2 3">
    <name type="scientific">Macrolepiota fuliginosa MF-IS2</name>
    <dbReference type="NCBI Taxonomy" id="1400762"/>
    <lineage>
        <taxon>Eukaryota</taxon>
        <taxon>Fungi</taxon>
        <taxon>Dikarya</taxon>
        <taxon>Basidiomycota</taxon>
        <taxon>Agaricomycotina</taxon>
        <taxon>Agaricomycetes</taxon>
        <taxon>Agaricomycetidae</taxon>
        <taxon>Agaricales</taxon>
        <taxon>Agaricineae</taxon>
        <taxon>Agaricaceae</taxon>
        <taxon>Macrolepiota</taxon>
    </lineage>
</organism>
<dbReference type="InterPro" id="IPR020843">
    <property type="entry name" value="ER"/>
</dbReference>
<dbReference type="GO" id="GO:0016651">
    <property type="term" value="F:oxidoreductase activity, acting on NAD(P)H"/>
    <property type="evidence" value="ECO:0007669"/>
    <property type="project" value="InterPro"/>
</dbReference>
<dbReference type="CDD" id="cd08249">
    <property type="entry name" value="enoyl_reductase_like"/>
    <property type="match status" value="1"/>
</dbReference>
<dbReference type="PANTHER" id="PTHR45348">
    <property type="entry name" value="HYPOTHETICAL OXIDOREDUCTASE (EUROFUNG)"/>
    <property type="match status" value="1"/>
</dbReference>
<dbReference type="Gene3D" id="3.90.180.10">
    <property type="entry name" value="Medium-chain alcohol dehydrogenases, catalytic domain"/>
    <property type="match status" value="1"/>
</dbReference>
<comment type="caution">
    <text evidence="2">The sequence shown here is derived from an EMBL/GenBank/DDBJ whole genome shotgun (WGS) entry which is preliminary data.</text>
</comment>
<dbReference type="SUPFAM" id="SSF50129">
    <property type="entry name" value="GroES-like"/>
    <property type="match status" value="1"/>
</dbReference>
<evidence type="ECO:0000313" key="2">
    <source>
        <dbReference type="EMBL" id="KAF9449238.1"/>
    </source>
</evidence>
<dbReference type="SMART" id="SM00829">
    <property type="entry name" value="PKS_ER"/>
    <property type="match status" value="1"/>
</dbReference>
<evidence type="ECO:0000259" key="1">
    <source>
        <dbReference type="SMART" id="SM00829"/>
    </source>
</evidence>
<proteinExistence type="predicted"/>
<dbReference type="Gene3D" id="3.40.50.720">
    <property type="entry name" value="NAD(P)-binding Rossmann-like Domain"/>
    <property type="match status" value="1"/>
</dbReference>